<dbReference type="AlphaFoldDB" id="A0A0C2CRN0"/>
<evidence type="ECO:0000256" key="2">
    <source>
        <dbReference type="ARBA" id="ARBA00023134"/>
    </source>
</evidence>
<evidence type="ECO:0000313" key="3">
    <source>
        <dbReference type="EMBL" id="KIH59478.1"/>
    </source>
</evidence>
<reference evidence="3 4" key="1">
    <citation type="submission" date="2013-12" db="EMBL/GenBank/DDBJ databases">
        <title>Draft genome of the parsitic nematode Ancylostoma duodenale.</title>
        <authorList>
            <person name="Mitreva M."/>
        </authorList>
    </citation>
    <scope>NUCLEOTIDE SEQUENCE [LARGE SCALE GENOMIC DNA]</scope>
    <source>
        <strain evidence="3 4">Zhejiang</strain>
    </source>
</reference>
<keyword evidence="2" id="KW-0342">GTP-binding</keyword>
<dbReference type="InterPro" id="IPR001806">
    <property type="entry name" value="Small_GTPase"/>
</dbReference>
<dbReference type="GO" id="GO:0003924">
    <property type="term" value="F:GTPase activity"/>
    <property type="evidence" value="ECO:0007669"/>
    <property type="project" value="InterPro"/>
</dbReference>
<name>A0A0C2CRN0_9BILA</name>
<protein>
    <submittedName>
        <fullName evidence="3">Ras family protein</fullName>
    </submittedName>
</protein>
<dbReference type="Gene3D" id="3.40.50.300">
    <property type="entry name" value="P-loop containing nucleotide triphosphate hydrolases"/>
    <property type="match status" value="1"/>
</dbReference>
<evidence type="ECO:0000256" key="1">
    <source>
        <dbReference type="ARBA" id="ARBA00022741"/>
    </source>
</evidence>
<dbReference type="FunFam" id="3.40.50.300:FF:001447">
    <property type="entry name" value="Ras-related protein Rab-1B"/>
    <property type="match status" value="1"/>
</dbReference>
<dbReference type="Proteomes" id="UP000054047">
    <property type="component" value="Unassembled WGS sequence"/>
</dbReference>
<dbReference type="SMART" id="SM00173">
    <property type="entry name" value="RAS"/>
    <property type="match status" value="1"/>
</dbReference>
<gene>
    <name evidence="3" type="ORF">ANCDUO_10284</name>
</gene>
<dbReference type="EMBL" id="KN731912">
    <property type="protein sequence ID" value="KIH59478.1"/>
    <property type="molecule type" value="Genomic_DNA"/>
</dbReference>
<dbReference type="PANTHER" id="PTHR47977">
    <property type="entry name" value="RAS-RELATED PROTEIN RAB"/>
    <property type="match status" value="1"/>
</dbReference>
<accession>A0A0C2CRN0</accession>
<dbReference type="GO" id="GO:0005525">
    <property type="term" value="F:GTP binding"/>
    <property type="evidence" value="ECO:0007669"/>
    <property type="project" value="UniProtKB-KW"/>
</dbReference>
<sequence length="160" mass="17961">LNGHFHSSGLCCRYYRGTHGVVVVYDVTNGESFSNVKRWLHEIDANCESVQKILVGNKNEDPTRRIVLESDARQFADTMHIKFFETSAKENSNVEEAKVEARACAVSIGSTKEKSEQFKLFCGACLLFTPIRKDFALPASQPEEREGIGANMRAKMNEIN</sequence>
<keyword evidence="4" id="KW-1185">Reference proteome</keyword>
<dbReference type="SMART" id="SM00174">
    <property type="entry name" value="RHO"/>
    <property type="match status" value="1"/>
</dbReference>
<evidence type="ECO:0000313" key="4">
    <source>
        <dbReference type="Proteomes" id="UP000054047"/>
    </source>
</evidence>
<dbReference type="PRINTS" id="PR00449">
    <property type="entry name" value="RASTRNSFRMNG"/>
</dbReference>
<feature type="non-terminal residue" evidence="3">
    <location>
        <position position="1"/>
    </location>
</feature>
<proteinExistence type="predicted"/>
<dbReference type="PROSITE" id="PS51421">
    <property type="entry name" value="RAS"/>
    <property type="match status" value="1"/>
</dbReference>
<dbReference type="OrthoDB" id="9989112at2759"/>
<dbReference type="InterPro" id="IPR027417">
    <property type="entry name" value="P-loop_NTPase"/>
</dbReference>
<dbReference type="Pfam" id="PF00071">
    <property type="entry name" value="Ras"/>
    <property type="match status" value="1"/>
</dbReference>
<keyword evidence="1" id="KW-0547">Nucleotide-binding</keyword>
<dbReference type="SMART" id="SM00175">
    <property type="entry name" value="RAB"/>
    <property type="match status" value="1"/>
</dbReference>
<dbReference type="SUPFAM" id="SSF52540">
    <property type="entry name" value="P-loop containing nucleoside triphosphate hydrolases"/>
    <property type="match status" value="1"/>
</dbReference>
<organism evidence="3 4">
    <name type="scientific">Ancylostoma duodenale</name>
    <dbReference type="NCBI Taxonomy" id="51022"/>
    <lineage>
        <taxon>Eukaryota</taxon>
        <taxon>Metazoa</taxon>
        <taxon>Ecdysozoa</taxon>
        <taxon>Nematoda</taxon>
        <taxon>Chromadorea</taxon>
        <taxon>Rhabditida</taxon>
        <taxon>Rhabditina</taxon>
        <taxon>Rhabditomorpha</taxon>
        <taxon>Strongyloidea</taxon>
        <taxon>Ancylostomatidae</taxon>
        <taxon>Ancylostomatinae</taxon>
        <taxon>Ancylostoma</taxon>
    </lineage>
</organism>
<dbReference type="PROSITE" id="PS51419">
    <property type="entry name" value="RAB"/>
    <property type="match status" value="1"/>
</dbReference>
<dbReference type="InterPro" id="IPR050227">
    <property type="entry name" value="Rab"/>
</dbReference>